<proteinExistence type="predicted"/>
<evidence type="ECO:0000313" key="3">
    <source>
        <dbReference type="Proteomes" id="UP000257109"/>
    </source>
</evidence>
<dbReference type="SUPFAM" id="SSF50630">
    <property type="entry name" value="Acid proteases"/>
    <property type="match status" value="1"/>
</dbReference>
<evidence type="ECO:0000256" key="1">
    <source>
        <dbReference type="SAM" id="MobiDB-lite"/>
    </source>
</evidence>
<dbReference type="CDD" id="cd00303">
    <property type="entry name" value="retropepsin_like"/>
    <property type="match status" value="1"/>
</dbReference>
<dbReference type="PANTHER" id="PTHR33240">
    <property type="entry name" value="OS08G0508500 PROTEIN"/>
    <property type="match status" value="1"/>
</dbReference>
<dbReference type="AlphaFoldDB" id="A0A371H003"/>
<feature type="non-terminal residue" evidence="2">
    <location>
        <position position="1"/>
    </location>
</feature>
<gene>
    <name evidence="2" type="ORF">CR513_21255</name>
</gene>
<protein>
    <recommendedName>
        <fullName evidence="4">Retrotransposon gag domain-containing protein</fullName>
    </recommendedName>
</protein>
<accession>A0A371H003</accession>
<keyword evidence="3" id="KW-1185">Reference proteome</keyword>
<dbReference type="PANTHER" id="PTHR33240:SF15">
    <property type="entry name" value="GAG-PRO-LIKE PROTEIN"/>
    <property type="match status" value="1"/>
</dbReference>
<feature type="region of interest" description="Disordered" evidence="1">
    <location>
        <begin position="131"/>
        <end position="200"/>
    </location>
</feature>
<organism evidence="2 3">
    <name type="scientific">Mucuna pruriens</name>
    <name type="common">Velvet bean</name>
    <name type="synonym">Dolichos pruriens</name>
    <dbReference type="NCBI Taxonomy" id="157652"/>
    <lineage>
        <taxon>Eukaryota</taxon>
        <taxon>Viridiplantae</taxon>
        <taxon>Streptophyta</taxon>
        <taxon>Embryophyta</taxon>
        <taxon>Tracheophyta</taxon>
        <taxon>Spermatophyta</taxon>
        <taxon>Magnoliopsida</taxon>
        <taxon>eudicotyledons</taxon>
        <taxon>Gunneridae</taxon>
        <taxon>Pentapetalae</taxon>
        <taxon>rosids</taxon>
        <taxon>fabids</taxon>
        <taxon>Fabales</taxon>
        <taxon>Fabaceae</taxon>
        <taxon>Papilionoideae</taxon>
        <taxon>50 kb inversion clade</taxon>
        <taxon>NPAAA clade</taxon>
        <taxon>indigoferoid/millettioid clade</taxon>
        <taxon>Phaseoleae</taxon>
        <taxon>Mucuna</taxon>
    </lineage>
</organism>
<dbReference type="OrthoDB" id="1739701at2759"/>
<sequence>MAEIRARAEKHIEVEEDQTERMAEEHLQTRKNEGRVAIQRTETSRRVETAHKDKHFTPLNEKRAQILREMCHTRLLRFPPASDGKILGNNQTEWCDFHRTTGHSTEACWTLKTQIERLIQEGRLNQYVSTRRQWTRREEGPDRRRSRSRQNSPVPHKGVISTIAGGTGTSSKTRPAKKRSPDRVNRSKLHPVGKTDTEADCRREEMGCDEPMVISVVARQYKIERVLIDQGSSANILYWTTAQKLGVRDLTKCEGVLYGFAGERVPIKGTVEIETTFGDKNGARTIPVTYTVVDSEASYNIIMGRSALNRLGAVVSIHHLCMKFPVGQTIATIWADITMARKCYEDSLKIELTAKEAEVNVLDIDLDPRYFSEEKRPHPVGDLKEVQIGFSASQKTSIGTTLDEKEEGQLIPTL</sequence>
<reference evidence="2" key="1">
    <citation type="submission" date="2018-05" db="EMBL/GenBank/DDBJ databases">
        <title>Draft genome of Mucuna pruriens seed.</title>
        <authorList>
            <person name="Nnadi N.E."/>
            <person name="Vos R."/>
            <person name="Hasami M.H."/>
            <person name="Devisetty U.K."/>
            <person name="Aguiy J.C."/>
        </authorList>
    </citation>
    <scope>NUCLEOTIDE SEQUENCE [LARGE SCALE GENOMIC DNA]</scope>
    <source>
        <strain evidence="2">JCA_2017</strain>
    </source>
</reference>
<name>A0A371H003_MUCPR</name>
<evidence type="ECO:0008006" key="4">
    <source>
        <dbReference type="Google" id="ProtNLM"/>
    </source>
</evidence>
<comment type="caution">
    <text evidence="2">The sequence shown here is derived from an EMBL/GenBank/DDBJ whole genome shotgun (WGS) entry which is preliminary data.</text>
</comment>
<dbReference type="Proteomes" id="UP000257109">
    <property type="component" value="Unassembled WGS sequence"/>
</dbReference>
<evidence type="ECO:0000313" key="2">
    <source>
        <dbReference type="EMBL" id="RDX96125.1"/>
    </source>
</evidence>
<dbReference type="Gene3D" id="2.40.70.10">
    <property type="entry name" value="Acid Proteases"/>
    <property type="match status" value="1"/>
</dbReference>
<dbReference type="InterPro" id="IPR021109">
    <property type="entry name" value="Peptidase_aspartic_dom_sf"/>
</dbReference>
<dbReference type="EMBL" id="QJKJ01003968">
    <property type="protein sequence ID" value="RDX96125.1"/>
    <property type="molecule type" value="Genomic_DNA"/>
</dbReference>